<gene>
    <name evidence="2" type="ORF">SAMN04488047_1021</name>
</gene>
<evidence type="ECO:0000313" key="3">
    <source>
        <dbReference type="Proteomes" id="UP000199356"/>
    </source>
</evidence>
<evidence type="ECO:0000313" key="2">
    <source>
        <dbReference type="EMBL" id="SFP02518.1"/>
    </source>
</evidence>
<dbReference type="EMBL" id="FOXA01000002">
    <property type="protein sequence ID" value="SFP02518.1"/>
    <property type="molecule type" value="Genomic_DNA"/>
</dbReference>
<dbReference type="Proteomes" id="UP000199356">
    <property type="component" value="Unassembled WGS sequence"/>
</dbReference>
<dbReference type="RefSeq" id="WP_093417843.1">
    <property type="nucleotide sequence ID" value="NZ_FOXA01000002.1"/>
</dbReference>
<dbReference type="AlphaFoldDB" id="A0A1I5LYT2"/>
<sequence>MAYANYSRTVEAGLLDRIASFLKDAGERLERYRLYRRTLTELDALSNRELADLGIGRSGIRRVAYEAAYQN</sequence>
<dbReference type="InterPro" id="IPR009506">
    <property type="entry name" value="YjiS-like"/>
</dbReference>
<name>A0A1I5LYT2_9RHOB</name>
<accession>A0A1I5LYT2</accession>
<organism evidence="2 3">
    <name type="scientific">Tranquillimonas alkanivorans</name>
    <dbReference type="NCBI Taxonomy" id="441119"/>
    <lineage>
        <taxon>Bacteria</taxon>
        <taxon>Pseudomonadati</taxon>
        <taxon>Pseudomonadota</taxon>
        <taxon>Alphaproteobacteria</taxon>
        <taxon>Rhodobacterales</taxon>
        <taxon>Roseobacteraceae</taxon>
        <taxon>Tranquillimonas</taxon>
    </lineage>
</organism>
<dbReference type="Pfam" id="PF06568">
    <property type="entry name" value="YjiS-like"/>
    <property type="match status" value="1"/>
</dbReference>
<proteinExistence type="predicted"/>
<dbReference type="STRING" id="441119.SAMN04488047_1021"/>
<protein>
    <recommendedName>
        <fullName evidence="1">YjiS-like domain-containing protein</fullName>
    </recommendedName>
</protein>
<feature type="domain" description="YjiS-like" evidence="1">
    <location>
        <begin position="27"/>
        <end position="60"/>
    </location>
</feature>
<reference evidence="2 3" key="1">
    <citation type="submission" date="2016-10" db="EMBL/GenBank/DDBJ databases">
        <authorList>
            <person name="de Groot N.N."/>
        </authorList>
    </citation>
    <scope>NUCLEOTIDE SEQUENCE [LARGE SCALE GENOMIC DNA]</scope>
    <source>
        <strain evidence="2 3">DSM 19547</strain>
    </source>
</reference>
<keyword evidence="3" id="KW-1185">Reference proteome</keyword>
<evidence type="ECO:0000259" key="1">
    <source>
        <dbReference type="Pfam" id="PF06568"/>
    </source>
</evidence>